<evidence type="ECO:0000313" key="1">
    <source>
        <dbReference type="EMBL" id="RDL01541.1"/>
    </source>
</evidence>
<dbReference type="PANTHER" id="PTHR38730">
    <property type="entry name" value="SLL7028 PROTEIN"/>
    <property type="match status" value="1"/>
</dbReference>
<name>A0A288Q5M8_9LACO</name>
<organism evidence="1 2">
    <name type="scientific">Weissella soli</name>
    <dbReference type="NCBI Taxonomy" id="155866"/>
    <lineage>
        <taxon>Bacteria</taxon>
        <taxon>Bacillati</taxon>
        <taxon>Bacillota</taxon>
        <taxon>Bacilli</taxon>
        <taxon>Lactobacillales</taxon>
        <taxon>Lactobacillaceae</taxon>
        <taxon>Weissella</taxon>
    </lineage>
</organism>
<dbReference type="RefSeq" id="WP_070229594.1">
    <property type="nucleotide sequence ID" value="NZ_BJYO01000006.1"/>
</dbReference>
<protein>
    <submittedName>
        <fullName evidence="1">Putative metal-dependent peptidase</fullName>
    </submittedName>
</protein>
<comment type="caution">
    <text evidence="1">The sequence shown here is derived from an EMBL/GenBank/DDBJ whole genome shotgun (WGS) entry which is preliminary data.</text>
</comment>
<dbReference type="Pfam" id="PF09967">
    <property type="entry name" value="DUF2201"/>
    <property type="match status" value="1"/>
</dbReference>
<dbReference type="InterPro" id="IPR018698">
    <property type="entry name" value="VWA-like_dom"/>
</dbReference>
<dbReference type="PANTHER" id="PTHR38730:SF1">
    <property type="entry name" value="SLL7028 PROTEIN"/>
    <property type="match status" value="1"/>
</dbReference>
<dbReference type="AlphaFoldDB" id="A0A288Q5M8"/>
<dbReference type="Proteomes" id="UP000254912">
    <property type="component" value="Unassembled WGS sequence"/>
</dbReference>
<dbReference type="InterPro" id="IPR025154">
    <property type="entry name" value="Put_metallopeptidase_dom"/>
</dbReference>
<gene>
    <name evidence="1" type="ORF">DFP99_1447</name>
</gene>
<dbReference type="Pfam" id="PF13203">
    <property type="entry name" value="DUF2201_N"/>
    <property type="match status" value="1"/>
</dbReference>
<dbReference type="GeneID" id="94545502"/>
<dbReference type="KEGG" id="wso:WSWS_00292"/>
<evidence type="ECO:0000313" key="2">
    <source>
        <dbReference type="Proteomes" id="UP000254912"/>
    </source>
</evidence>
<reference evidence="1 2" key="1">
    <citation type="submission" date="2018-07" db="EMBL/GenBank/DDBJ databases">
        <title>Genomic Encyclopedia of Type Strains, Phase III (KMG-III): the genomes of soil and plant-associated and newly described type strains.</title>
        <authorList>
            <person name="Whitman W."/>
        </authorList>
    </citation>
    <scope>NUCLEOTIDE SEQUENCE [LARGE SCALE GENOMIC DNA]</scope>
    <source>
        <strain evidence="1 2">CECT 7031</strain>
    </source>
</reference>
<sequence>MLTNEIERQIQQAARQLLDDSRFYGEILLRLTRVYDDQAENAVDVRYATHQWQLVINPALFVVTYPTAENILGILTHQVLHLVWQHPIRYGHIPTDNLRRVVNLATDLAVNQYVKADFAGKVLPAKFAQRFHIQLPTFADSQQYYELLLPFLDDLQTSGGTTNDQAMHAGWATSQQSATEAGAALENLINQAQTDAHIAGRGRLPGSGTQAIEAHGTQTLNWRRILTQQRIHQAAEYHATRARFNRRQPYRIDLPGQVLNQQVQVVVFVDQSASINATLAVRFVNEARALKRQIQGQVVLYAFDSAVYPLADLTKRHQGGGTTYQALFDELKTAHFQWQHTQVVILTDGVGEELVDTHHFKNVTWVLPAQQVLSVSQPIGRVLYMEVEK</sequence>
<keyword evidence="2" id="KW-1185">Reference proteome</keyword>
<dbReference type="EMBL" id="QRAS01000004">
    <property type="protein sequence ID" value="RDL01541.1"/>
    <property type="molecule type" value="Genomic_DNA"/>
</dbReference>
<proteinExistence type="predicted"/>
<accession>A0A288Q5M8</accession>